<evidence type="ECO:0000313" key="4">
    <source>
        <dbReference type="Proteomes" id="UP000295515"/>
    </source>
</evidence>
<gene>
    <name evidence="3" type="ORF">EDD60_12440</name>
</gene>
<evidence type="ECO:0000313" key="3">
    <source>
        <dbReference type="EMBL" id="TCV93119.1"/>
    </source>
</evidence>
<dbReference type="PRINTS" id="PR00081">
    <property type="entry name" value="GDHRDH"/>
</dbReference>
<dbReference type="AlphaFoldDB" id="A0A4V2W3S6"/>
<dbReference type="GO" id="GO:0016491">
    <property type="term" value="F:oxidoreductase activity"/>
    <property type="evidence" value="ECO:0007669"/>
    <property type="project" value="UniProtKB-KW"/>
</dbReference>
<sequence length="258" mass="27873">MKRFEEKVFLDFGTASGMGKATAQLFAKDGAKVVIADLQNSQGEKVVQEIIAEGGEAIFIPVDCTQEKDIIKAAEQTIQKFGCIDMMLYQPGAGHSALILDDDIDSWKWVFELNVFGAARAIKSVGKYMKEQGKGAIVVTSSINSFVPVKENAAYCSSKGAIAQLVKVAAMELGPQIRVNAINPGLTDTPSIKVLTQNYNACQVAYKNIVMERFGKPEEFATTARFLLSDDASYITGVSLTCDGGISLYGYPDLSEVL</sequence>
<dbReference type="Pfam" id="PF13561">
    <property type="entry name" value="adh_short_C2"/>
    <property type="match status" value="1"/>
</dbReference>
<dbReference type="Gene3D" id="3.40.50.720">
    <property type="entry name" value="NAD(P)-binding Rossmann-like Domain"/>
    <property type="match status" value="1"/>
</dbReference>
<dbReference type="InterPro" id="IPR036291">
    <property type="entry name" value="NAD(P)-bd_dom_sf"/>
</dbReference>
<dbReference type="GO" id="GO:0008206">
    <property type="term" value="P:bile acid metabolic process"/>
    <property type="evidence" value="ECO:0007669"/>
    <property type="project" value="UniProtKB-ARBA"/>
</dbReference>
<evidence type="ECO:0000256" key="2">
    <source>
        <dbReference type="ARBA" id="ARBA00023002"/>
    </source>
</evidence>
<evidence type="ECO:0000256" key="1">
    <source>
        <dbReference type="ARBA" id="ARBA00006484"/>
    </source>
</evidence>
<keyword evidence="4" id="KW-1185">Reference proteome</keyword>
<dbReference type="Proteomes" id="UP000295515">
    <property type="component" value="Unassembled WGS sequence"/>
</dbReference>
<dbReference type="EMBL" id="SMCQ01000024">
    <property type="protein sequence ID" value="TCV93119.1"/>
    <property type="molecule type" value="Genomic_DNA"/>
</dbReference>
<comment type="similarity">
    <text evidence="1">Belongs to the short-chain dehydrogenases/reductases (SDR) family.</text>
</comment>
<reference evidence="3 4" key="1">
    <citation type="submission" date="2019-03" db="EMBL/GenBank/DDBJ databases">
        <title>Genomic Encyclopedia of Type Strains, Phase IV (KMG-IV): sequencing the most valuable type-strain genomes for metagenomic binning, comparative biology and taxonomic classification.</title>
        <authorList>
            <person name="Goeker M."/>
        </authorList>
    </citation>
    <scope>NUCLEOTIDE SEQUENCE [LARGE SCALE GENOMIC DNA]</scope>
    <source>
        <strain evidence="3 4">DSM 29487</strain>
    </source>
</reference>
<accession>A0A4V2W3S6</accession>
<dbReference type="PANTHER" id="PTHR24321">
    <property type="entry name" value="DEHYDROGENASES, SHORT CHAIN"/>
    <property type="match status" value="1"/>
</dbReference>
<proteinExistence type="inferred from homology"/>
<dbReference type="FunFam" id="3.40.50.720:FF:000084">
    <property type="entry name" value="Short-chain dehydrogenase reductase"/>
    <property type="match status" value="1"/>
</dbReference>
<keyword evidence="2" id="KW-0560">Oxidoreductase</keyword>
<name>A0A4V2W3S6_9FIRM</name>
<dbReference type="CDD" id="cd05233">
    <property type="entry name" value="SDR_c"/>
    <property type="match status" value="1"/>
</dbReference>
<dbReference type="SUPFAM" id="SSF51735">
    <property type="entry name" value="NAD(P)-binding Rossmann-fold domains"/>
    <property type="match status" value="1"/>
</dbReference>
<protein>
    <submittedName>
        <fullName evidence="3">Glucose 1-dehydrogenase</fullName>
    </submittedName>
</protein>
<comment type="caution">
    <text evidence="3">The sequence shown here is derived from an EMBL/GenBank/DDBJ whole genome shotgun (WGS) entry which is preliminary data.</text>
</comment>
<dbReference type="InterPro" id="IPR002347">
    <property type="entry name" value="SDR_fam"/>
</dbReference>
<dbReference type="InterPro" id="IPR020904">
    <property type="entry name" value="Sc_DH/Rdtase_CS"/>
</dbReference>
<dbReference type="PANTHER" id="PTHR24321:SF8">
    <property type="entry name" value="ESTRADIOL 17-BETA-DEHYDROGENASE 8-RELATED"/>
    <property type="match status" value="1"/>
</dbReference>
<dbReference type="PROSITE" id="PS00061">
    <property type="entry name" value="ADH_SHORT"/>
    <property type="match status" value="1"/>
</dbReference>
<dbReference type="GeneID" id="98916392"/>
<organism evidence="3 4">
    <name type="scientific">Longibaculum muris</name>
    <dbReference type="NCBI Taxonomy" id="1796628"/>
    <lineage>
        <taxon>Bacteria</taxon>
        <taxon>Bacillati</taxon>
        <taxon>Bacillota</taxon>
        <taxon>Erysipelotrichia</taxon>
        <taxon>Erysipelotrichales</taxon>
        <taxon>Coprobacillaceae</taxon>
        <taxon>Longibaculum</taxon>
    </lineage>
</organism>
<dbReference type="RefSeq" id="WP_066444589.1">
    <property type="nucleotide sequence ID" value="NZ_JANKBF010000021.1"/>
</dbReference>